<feature type="transmembrane region" description="Helical" evidence="2">
    <location>
        <begin position="69"/>
        <end position="96"/>
    </location>
</feature>
<evidence type="ECO:0000313" key="5">
    <source>
        <dbReference type="Proteomes" id="UP000184428"/>
    </source>
</evidence>
<gene>
    <name evidence="4" type="ORF">SAMN05660350_04147</name>
</gene>
<name>A0A1M7UWP9_9ACTN</name>
<evidence type="ECO:0000256" key="1">
    <source>
        <dbReference type="SAM" id="MobiDB-lite"/>
    </source>
</evidence>
<dbReference type="Pfam" id="PF13828">
    <property type="entry name" value="DUF4190"/>
    <property type="match status" value="1"/>
</dbReference>
<evidence type="ECO:0000256" key="2">
    <source>
        <dbReference type="SAM" id="Phobius"/>
    </source>
</evidence>
<keyword evidence="2" id="KW-1133">Transmembrane helix</keyword>
<feature type="transmembrane region" description="Helical" evidence="2">
    <location>
        <begin position="108"/>
        <end position="135"/>
    </location>
</feature>
<evidence type="ECO:0000259" key="3">
    <source>
        <dbReference type="Pfam" id="PF13828"/>
    </source>
</evidence>
<dbReference type="OrthoDB" id="4374883at2"/>
<feature type="compositionally biased region" description="Pro residues" evidence="1">
    <location>
        <begin position="38"/>
        <end position="47"/>
    </location>
</feature>
<evidence type="ECO:0000313" key="4">
    <source>
        <dbReference type="EMBL" id="SHN87399.1"/>
    </source>
</evidence>
<feature type="region of interest" description="Disordered" evidence="1">
    <location>
        <begin position="1"/>
        <end position="20"/>
    </location>
</feature>
<proteinExistence type="predicted"/>
<keyword evidence="2" id="KW-0472">Membrane</keyword>
<sequence>MTHPGPYQPGGGDPYGTPGPAAWGQHQAPYGVGYPGFQGPPPPPGIGPGPYGQPHGGYPYASPRTTNGFAIASMVLGILWLYWFGSILALVFGYVAQSQIRERGEGGGGMATAGIVLGWIGVGFLALFIAFGLAVSV</sequence>
<keyword evidence="2" id="KW-0812">Transmembrane</keyword>
<dbReference type="AlphaFoldDB" id="A0A1M7UWP9"/>
<dbReference type="EMBL" id="FRDM01000034">
    <property type="protein sequence ID" value="SHN87399.1"/>
    <property type="molecule type" value="Genomic_DNA"/>
</dbReference>
<feature type="domain" description="DUF4190" evidence="3">
    <location>
        <begin position="70"/>
        <end position="128"/>
    </location>
</feature>
<protein>
    <recommendedName>
        <fullName evidence="3">DUF4190 domain-containing protein</fullName>
    </recommendedName>
</protein>
<accession>A0A1M7UWP9</accession>
<dbReference type="Proteomes" id="UP000184428">
    <property type="component" value="Unassembled WGS sequence"/>
</dbReference>
<feature type="region of interest" description="Disordered" evidence="1">
    <location>
        <begin position="30"/>
        <end position="53"/>
    </location>
</feature>
<reference evidence="4 5" key="1">
    <citation type="submission" date="2016-12" db="EMBL/GenBank/DDBJ databases">
        <authorList>
            <person name="Song W.-J."/>
            <person name="Kurnit D.M."/>
        </authorList>
    </citation>
    <scope>NUCLEOTIDE SEQUENCE [LARGE SCALE GENOMIC DNA]</scope>
    <source>
        <strain evidence="4 5">DSM 43162</strain>
    </source>
</reference>
<organism evidence="4 5">
    <name type="scientific">Geodermatophilus obscurus</name>
    <dbReference type="NCBI Taxonomy" id="1861"/>
    <lineage>
        <taxon>Bacteria</taxon>
        <taxon>Bacillati</taxon>
        <taxon>Actinomycetota</taxon>
        <taxon>Actinomycetes</taxon>
        <taxon>Geodermatophilales</taxon>
        <taxon>Geodermatophilaceae</taxon>
        <taxon>Geodermatophilus</taxon>
    </lineage>
</organism>
<dbReference type="InterPro" id="IPR025241">
    <property type="entry name" value="DUF4190"/>
</dbReference>
<dbReference type="RefSeq" id="WP_072920555.1">
    <property type="nucleotide sequence ID" value="NZ_FRDM01000034.1"/>
</dbReference>